<comment type="subcellular location">
    <subcellularLocation>
        <location evidence="1">Membrane</location>
        <topology evidence="1">Multi-pass membrane protein</topology>
    </subcellularLocation>
</comment>
<keyword evidence="2 5" id="KW-0812">Transmembrane</keyword>
<reference evidence="7 8" key="1">
    <citation type="submission" date="2021-03" db="EMBL/GenBank/DDBJ databases">
        <title>Sequencing the genomes of 1000 actinobacteria strains.</title>
        <authorList>
            <person name="Klenk H.-P."/>
        </authorList>
    </citation>
    <scope>NUCLEOTIDE SEQUENCE [LARGE SCALE GENOMIC DNA]</scope>
    <source>
        <strain evidence="7 8">DSM 44580</strain>
    </source>
</reference>
<feature type="transmembrane region" description="Helical" evidence="5">
    <location>
        <begin position="49"/>
        <end position="72"/>
    </location>
</feature>
<keyword evidence="8" id="KW-1185">Reference proteome</keyword>
<name>A0ABS5AC35_9PSEU</name>
<evidence type="ECO:0000256" key="1">
    <source>
        <dbReference type="ARBA" id="ARBA00004141"/>
    </source>
</evidence>
<evidence type="ECO:0000256" key="5">
    <source>
        <dbReference type="SAM" id="Phobius"/>
    </source>
</evidence>
<gene>
    <name evidence="7" type="ORF">JOF53_002132</name>
</gene>
<sequence length="245" mass="25491">MRAALALGLTELKLLLRKKINAFSVLGVPAAMCLFAYRSDRPENAEGWGALFAHGFLFVLLLSTFLVSTTVFTGRRQSLVLKRLRTAELTDTALIAGIITPLVVVTLAQMTIYLGFCLYLGAPLPAQPLLVPLALLAGTAVAVLAGAATASLSTSVEVTQVTAVPVVIAAVGGMFATFADAEWLRAVGLALPLNGPADLLAKAWGGIAAGVQLPSAGLVLTAGTVLSAVLLGLVAARWYRWEPRA</sequence>
<evidence type="ECO:0000256" key="3">
    <source>
        <dbReference type="ARBA" id="ARBA00022989"/>
    </source>
</evidence>
<evidence type="ECO:0000313" key="8">
    <source>
        <dbReference type="Proteomes" id="UP001519363"/>
    </source>
</evidence>
<dbReference type="Proteomes" id="UP001519363">
    <property type="component" value="Unassembled WGS sequence"/>
</dbReference>
<evidence type="ECO:0000256" key="4">
    <source>
        <dbReference type="ARBA" id="ARBA00023136"/>
    </source>
</evidence>
<feature type="domain" description="ABC-2 type transporter transmembrane" evidence="6">
    <location>
        <begin position="50"/>
        <end position="211"/>
    </location>
</feature>
<dbReference type="Pfam" id="PF12698">
    <property type="entry name" value="ABC2_membrane_3"/>
    <property type="match status" value="1"/>
</dbReference>
<evidence type="ECO:0000259" key="6">
    <source>
        <dbReference type="Pfam" id="PF12698"/>
    </source>
</evidence>
<keyword evidence="3 5" id="KW-1133">Transmembrane helix</keyword>
<accession>A0ABS5AC35</accession>
<keyword evidence="4 5" id="KW-0472">Membrane</keyword>
<dbReference type="EMBL" id="JAGIOO010000001">
    <property type="protein sequence ID" value="MBP2473260.1"/>
    <property type="molecule type" value="Genomic_DNA"/>
</dbReference>
<feature type="transmembrane region" description="Helical" evidence="5">
    <location>
        <begin position="218"/>
        <end position="239"/>
    </location>
</feature>
<proteinExistence type="predicted"/>
<feature type="transmembrane region" description="Helical" evidence="5">
    <location>
        <begin position="128"/>
        <end position="149"/>
    </location>
</feature>
<feature type="transmembrane region" description="Helical" evidence="5">
    <location>
        <begin position="20"/>
        <end position="37"/>
    </location>
</feature>
<dbReference type="InterPro" id="IPR013525">
    <property type="entry name" value="ABC2_TM"/>
</dbReference>
<organism evidence="7 8">
    <name type="scientific">Crossiella equi</name>
    <dbReference type="NCBI Taxonomy" id="130796"/>
    <lineage>
        <taxon>Bacteria</taxon>
        <taxon>Bacillati</taxon>
        <taxon>Actinomycetota</taxon>
        <taxon>Actinomycetes</taxon>
        <taxon>Pseudonocardiales</taxon>
        <taxon>Pseudonocardiaceae</taxon>
        <taxon>Crossiella</taxon>
    </lineage>
</organism>
<comment type="caution">
    <text evidence="7">The sequence shown here is derived from an EMBL/GenBank/DDBJ whole genome shotgun (WGS) entry which is preliminary data.</text>
</comment>
<evidence type="ECO:0000256" key="2">
    <source>
        <dbReference type="ARBA" id="ARBA00022692"/>
    </source>
</evidence>
<feature type="transmembrane region" description="Helical" evidence="5">
    <location>
        <begin position="93"/>
        <end position="122"/>
    </location>
</feature>
<dbReference type="RefSeq" id="WP_086788000.1">
    <property type="nucleotide sequence ID" value="NZ_JAGIOO010000001.1"/>
</dbReference>
<evidence type="ECO:0000313" key="7">
    <source>
        <dbReference type="EMBL" id="MBP2473260.1"/>
    </source>
</evidence>
<protein>
    <submittedName>
        <fullName evidence="7">ABC-2 type transport system permease protein</fullName>
    </submittedName>
</protein>
<feature type="transmembrane region" description="Helical" evidence="5">
    <location>
        <begin position="161"/>
        <end position="179"/>
    </location>
</feature>